<organism evidence="1 3">
    <name type="scientific">Paracoccus sediminis</name>
    <dbReference type="NCBI Taxonomy" id="1214787"/>
    <lineage>
        <taxon>Bacteria</taxon>
        <taxon>Pseudomonadati</taxon>
        <taxon>Pseudomonadota</taxon>
        <taxon>Alphaproteobacteria</taxon>
        <taxon>Rhodobacterales</taxon>
        <taxon>Paracoccaceae</taxon>
        <taxon>Paracoccus</taxon>
    </lineage>
</organism>
<protein>
    <recommendedName>
        <fullName evidence="5">Integrase</fullName>
    </recommendedName>
</protein>
<evidence type="ECO:0000313" key="3">
    <source>
        <dbReference type="Proteomes" id="UP000198409"/>
    </source>
</evidence>
<dbReference type="Proteomes" id="UP000198409">
    <property type="component" value="Unassembled WGS sequence"/>
</dbReference>
<dbReference type="OrthoDB" id="7222937at2"/>
<reference evidence="2 4" key="3">
    <citation type="submission" date="2019-02" db="EMBL/GenBank/DDBJ databases">
        <authorList>
            <person name="Zhang G."/>
        </authorList>
    </citation>
    <scope>NUCLEOTIDE SEQUENCE [LARGE SCALE GENOMIC DNA]</scope>
    <source>
        <strain evidence="2 4">CMB17</strain>
    </source>
</reference>
<dbReference type="EMBL" id="FZNM01000001">
    <property type="protein sequence ID" value="SNR23306.1"/>
    <property type="molecule type" value="Genomic_DNA"/>
</dbReference>
<evidence type="ECO:0008006" key="5">
    <source>
        <dbReference type="Google" id="ProtNLM"/>
    </source>
</evidence>
<evidence type="ECO:0000313" key="2">
    <source>
        <dbReference type="EMBL" id="TBN53070.1"/>
    </source>
</evidence>
<gene>
    <name evidence="2" type="ORF">EYF88_02410</name>
    <name evidence="1" type="ORF">SAMN06265378_101143</name>
</gene>
<reference evidence="1" key="1">
    <citation type="submission" date="2017-06" db="EMBL/GenBank/DDBJ databases">
        <authorList>
            <person name="Kim H.J."/>
            <person name="Triplett B.A."/>
        </authorList>
    </citation>
    <scope>NUCLEOTIDE SEQUENCE [LARGE SCALE GENOMIC DNA]</scope>
    <source>
        <strain evidence="1">DSM 26170</strain>
    </source>
</reference>
<evidence type="ECO:0000313" key="4">
    <source>
        <dbReference type="Proteomes" id="UP000292859"/>
    </source>
</evidence>
<accession>A0A238UMG6</accession>
<keyword evidence="4" id="KW-1185">Reference proteome</keyword>
<dbReference type="EMBL" id="SIRL01000001">
    <property type="protein sequence ID" value="TBN53070.1"/>
    <property type="molecule type" value="Genomic_DNA"/>
</dbReference>
<sequence>MGLVLKHVERTKAGSWQYRRRVPKDIARIISKREFKRKLGDTEKVALFAYPQYHAQVEREITKARQQAALGADPTTEREAYEAAQRWAQVILPEGAGVQDRDLVADGIAARYRIDPETDEPVGATPQDRHAINLLRATQGTYQAPQATLADAVKLYLKERLGDPDDYFEDMVAFTKRNAA</sequence>
<dbReference type="RefSeq" id="WP_089386264.1">
    <property type="nucleotide sequence ID" value="NZ_FZNM01000001.1"/>
</dbReference>
<reference evidence="3" key="2">
    <citation type="submission" date="2017-06" db="EMBL/GenBank/DDBJ databases">
        <authorList>
            <person name="Varghese N."/>
            <person name="Submissions S."/>
        </authorList>
    </citation>
    <scope>NUCLEOTIDE SEQUENCE [LARGE SCALE GENOMIC DNA]</scope>
    <source>
        <strain evidence="3">DSM 26170</strain>
    </source>
</reference>
<evidence type="ECO:0000313" key="1">
    <source>
        <dbReference type="EMBL" id="SNR23306.1"/>
    </source>
</evidence>
<proteinExistence type="predicted"/>
<dbReference type="AlphaFoldDB" id="A0A238UMG6"/>
<dbReference type="Proteomes" id="UP000292859">
    <property type="component" value="Unassembled WGS sequence"/>
</dbReference>
<name>A0A238UMG6_9RHOB</name>